<feature type="transmembrane region" description="Helical" evidence="8">
    <location>
        <begin position="236"/>
        <end position="259"/>
    </location>
</feature>
<evidence type="ECO:0000256" key="6">
    <source>
        <dbReference type="ARBA" id="ARBA00022989"/>
    </source>
</evidence>
<dbReference type="Pfam" id="PF12832">
    <property type="entry name" value="MFS_1_like"/>
    <property type="match status" value="1"/>
</dbReference>
<accession>A0A5C6QPI7</accession>
<dbReference type="SUPFAM" id="SSF103473">
    <property type="entry name" value="MFS general substrate transporter"/>
    <property type="match status" value="1"/>
</dbReference>
<keyword evidence="3" id="KW-1003">Cell membrane</keyword>
<feature type="domain" description="Major facilitator superfamily (MFS) profile" evidence="9">
    <location>
        <begin position="201"/>
        <end position="387"/>
    </location>
</feature>
<feature type="transmembrane region" description="Helical" evidence="8">
    <location>
        <begin position="43"/>
        <end position="63"/>
    </location>
</feature>
<evidence type="ECO:0000313" key="10">
    <source>
        <dbReference type="EMBL" id="TWX62166.1"/>
    </source>
</evidence>
<comment type="subcellular location">
    <subcellularLocation>
        <location evidence="1">Cell inner membrane</location>
        <topology evidence="1">Multi-pass membrane protein</topology>
    </subcellularLocation>
</comment>
<dbReference type="GO" id="GO:0015528">
    <property type="term" value="F:lactose:proton symporter activity"/>
    <property type="evidence" value="ECO:0007669"/>
    <property type="project" value="TreeGrafter"/>
</dbReference>
<dbReference type="GO" id="GO:0030395">
    <property type="term" value="F:lactose binding"/>
    <property type="evidence" value="ECO:0007669"/>
    <property type="project" value="TreeGrafter"/>
</dbReference>
<dbReference type="Gene3D" id="1.20.1250.20">
    <property type="entry name" value="MFS general substrate transporter like domains"/>
    <property type="match status" value="2"/>
</dbReference>
<dbReference type="AlphaFoldDB" id="A0A5C6QPI7"/>
<evidence type="ECO:0000313" key="13">
    <source>
        <dbReference type="Proteomes" id="UP000321917"/>
    </source>
</evidence>
<evidence type="ECO:0000256" key="3">
    <source>
        <dbReference type="ARBA" id="ARBA00022475"/>
    </source>
</evidence>
<evidence type="ECO:0000313" key="11">
    <source>
        <dbReference type="EMBL" id="TWX70568.1"/>
    </source>
</evidence>
<sequence length="387" mass="43394">MTSVKFVRLSSSYFWYFAILGLIIPFLPIFLDAKSFSSIEIGEILAIITATKIIGPTFWAFAADKSGKQLAIIRSGALLALLSFSLLFWLNGYWPVVFCLAIFSLFWTAVLPQLEVLTLNSIRRSAKIYARIRLWGSIGFIFLAVIAGDLIERYSADAFTYLGVTVLAGLFLSSMKLSPAKKIKNRVQQLEKISDKIFNRSFIFFFLAGLMLQMSFGPYYGFFALYLRELAYPGFAVGIFITISVLAEILIFIYASIFFRYFRLKTLLAISILLTSLRWFMTGSFADVIWVLVLVQCIHALSFGLYHSVSIQFIHQHFNDDQQNRGQAIYIGGVYGLGGAIGAYIAGIVWQGGQGSELAYNLAASAAFIGFLLVLFMQDRQQVNISR</sequence>
<dbReference type="EMBL" id="VOLQ01000004">
    <property type="protein sequence ID" value="TWX70568.1"/>
    <property type="molecule type" value="Genomic_DNA"/>
</dbReference>
<feature type="transmembrane region" description="Helical" evidence="8">
    <location>
        <begin position="328"/>
        <end position="352"/>
    </location>
</feature>
<keyword evidence="4" id="KW-0997">Cell inner membrane</keyword>
<dbReference type="InterPro" id="IPR036259">
    <property type="entry name" value="MFS_trans_sf"/>
</dbReference>
<evidence type="ECO:0000256" key="7">
    <source>
        <dbReference type="ARBA" id="ARBA00023136"/>
    </source>
</evidence>
<dbReference type="RefSeq" id="WP_146798283.1">
    <property type="nucleotide sequence ID" value="NZ_VOLP01000005.1"/>
</dbReference>
<evidence type="ECO:0000313" key="12">
    <source>
        <dbReference type="Proteomes" id="UP000321525"/>
    </source>
</evidence>
<keyword evidence="12" id="KW-1185">Reference proteome</keyword>
<organism evidence="11 13">
    <name type="scientific">Colwellia hornerae</name>
    <dbReference type="NCBI Taxonomy" id="89402"/>
    <lineage>
        <taxon>Bacteria</taxon>
        <taxon>Pseudomonadati</taxon>
        <taxon>Pseudomonadota</taxon>
        <taxon>Gammaproteobacteria</taxon>
        <taxon>Alteromonadales</taxon>
        <taxon>Colwelliaceae</taxon>
        <taxon>Colwellia</taxon>
    </lineage>
</organism>
<feature type="transmembrane region" description="Helical" evidence="8">
    <location>
        <begin position="12"/>
        <end position="31"/>
    </location>
</feature>
<dbReference type="NCBIfam" id="NF037955">
    <property type="entry name" value="mfs"/>
    <property type="match status" value="1"/>
</dbReference>
<keyword evidence="7 8" id="KW-0472">Membrane</keyword>
<feature type="transmembrane region" description="Helical" evidence="8">
    <location>
        <begin position="132"/>
        <end position="152"/>
    </location>
</feature>
<dbReference type="PIRSF" id="PIRSF004925">
    <property type="entry name" value="HcaT"/>
    <property type="match status" value="1"/>
</dbReference>
<keyword evidence="5 8" id="KW-0812">Transmembrane</keyword>
<comment type="caution">
    <text evidence="11">The sequence shown here is derived from an EMBL/GenBank/DDBJ whole genome shotgun (WGS) entry which is preliminary data.</text>
</comment>
<feature type="transmembrane region" description="Helical" evidence="8">
    <location>
        <begin position="358"/>
        <end position="377"/>
    </location>
</feature>
<feature type="transmembrane region" description="Helical" evidence="8">
    <location>
        <begin position="197"/>
        <end position="216"/>
    </location>
</feature>
<keyword evidence="6 8" id="KW-1133">Transmembrane helix</keyword>
<evidence type="ECO:0000256" key="8">
    <source>
        <dbReference type="SAM" id="Phobius"/>
    </source>
</evidence>
<feature type="transmembrane region" description="Helical" evidence="8">
    <location>
        <begin position="288"/>
        <end position="307"/>
    </location>
</feature>
<protein>
    <submittedName>
        <fullName evidence="11">MFS transporter</fullName>
    </submittedName>
</protein>
<dbReference type="PANTHER" id="PTHR23522:SF10">
    <property type="entry name" value="3-PHENYLPROPIONIC ACID TRANSPORTER-RELATED"/>
    <property type="match status" value="1"/>
</dbReference>
<feature type="transmembrane region" description="Helical" evidence="8">
    <location>
        <begin position="266"/>
        <end position="282"/>
    </location>
</feature>
<reference evidence="11 13" key="1">
    <citation type="submission" date="2019-07" db="EMBL/GenBank/DDBJ databases">
        <title>Genomes of sea-ice associated Colwellia species.</title>
        <authorList>
            <person name="Bowman J.P."/>
        </authorList>
    </citation>
    <scope>NUCLEOTIDE SEQUENCE [LARGE SCALE GENOMIC DNA]</scope>
    <source>
        <strain evidence="10 12">ACAM 607</strain>
        <strain evidence="11 13">IC036</strain>
    </source>
</reference>
<feature type="transmembrane region" description="Helical" evidence="8">
    <location>
        <begin position="93"/>
        <end position="111"/>
    </location>
</feature>
<dbReference type="InterPro" id="IPR020846">
    <property type="entry name" value="MFS_dom"/>
</dbReference>
<name>A0A5C6QPI7_9GAMM</name>
<feature type="transmembrane region" description="Helical" evidence="8">
    <location>
        <begin position="70"/>
        <end position="87"/>
    </location>
</feature>
<evidence type="ECO:0000256" key="1">
    <source>
        <dbReference type="ARBA" id="ARBA00004429"/>
    </source>
</evidence>
<evidence type="ECO:0000259" key="9">
    <source>
        <dbReference type="PROSITE" id="PS50850"/>
    </source>
</evidence>
<gene>
    <name evidence="10" type="ORF">ESZ26_04135</name>
    <name evidence="11" type="ORF">ESZ27_03390</name>
</gene>
<dbReference type="Proteomes" id="UP000321917">
    <property type="component" value="Unassembled WGS sequence"/>
</dbReference>
<evidence type="ECO:0000256" key="2">
    <source>
        <dbReference type="ARBA" id="ARBA00022448"/>
    </source>
</evidence>
<feature type="transmembrane region" description="Helical" evidence="8">
    <location>
        <begin position="158"/>
        <end position="177"/>
    </location>
</feature>
<dbReference type="OrthoDB" id="9150135at2"/>
<dbReference type="PROSITE" id="PS50850">
    <property type="entry name" value="MFS"/>
    <property type="match status" value="1"/>
</dbReference>
<dbReference type="EMBL" id="VOLR01000004">
    <property type="protein sequence ID" value="TWX62166.1"/>
    <property type="molecule type" value="Genomic_DNA"/>
</dbReference>
<proteinExistence type="predicted"/>
<dbReference type="GO" id="GO:0005886">
    <property type="term" value="C:plasma membrane"/>
    <property type="evidence" value="ECO:0007669"/>
    <property type="project" value="UniProtKB-SubCell"/>
</dbReference>
<dbReference type="PANTHER" id="PTHR23522">
    <property type="entry name" value="BLL5896 PROTEIN"/>
    <property type="match status" value="1"/>
</dbReference>
<dbReference type="InterPro" id="IPR024989">
    <property type="entry name" value="MFS_assoc_dom"/>
</dbReference>
<evidence type="ECO:0000256" key="4">
    <source>
        <dbReference type="ARBA" id="ARBA00022519"/>
    </source>
</evidence>
<evidence type="ECO:0000256" key="5">
    <source>
        <dbReference type="ARBA" id="ARBA00022692"/>
    </source>
</evidence>
<dbReference type="InterPro" id="IPR026032">
    <property type="entry name" value="HcaT-like"/>
</dbReference>
<dbReference type="Proteomes" id="UP000321525">
    <property type="component" value="Unassembled WGS sequence"/>
</dbReference>
<keyword evidence="2" id="KW-0813">Transport</keyword>